<feature type="transmembrane region" description="Helical" evidence="1">
    <location>
        <begin position="222"/>
        <end position="246"/>
    </location>
</feature>
<dbReference type="PANTHER" id="PTHR12242">
    <property type="entry name" value="OS02G0130600 PROTEIN-RELATED"/>
    <property type="match status" value="1"/>
</dbReference>
<keyword evidence="1" id="KW-1133">Transmembrane helix</keyword>
<dbReference type="PANTHER" id="PTHR12242:SF1">
    <property type="entry name" value="MYND-TYPE DOMAIN-CONTAINING PROTEIN"/>
    <property type="match status" value="1"/>
</dbReference>
<accession>A0A319EGS4</accession>
<feature type="transmembrane region" description="Helical" evidence="1">
    <location>
        <begin position="178"/>
        <end position="199"/>
    </location>
</feature>
<feature type="transmembrane region" description="Helical" evidence="1">
    <location>
        <begin position="143"/>
        <end position="166"/>
    </location>
</feature>
<dbReference type="Proteomes" id="UP000247810">
    <property type="component" value="Unassembled WGS sequence"/>
</dbReference>
<feature type="transmembrane region" description="Helical" evidence="1">
    <location>
        <begin position="78"/>
        <end position="98"/>
    </location>
</feature>
<reference evidence="2 3" key="1">
    <citation type="submission" date="2018-02" db="EMBL/GenBank/DDBJ databases">
        <title>The genomes of Aspergillus section Nigri reveals drivers in fungal speciation.</title>
        <authorList>
            <consortium name="DOE Joint Genome Institute"/>
            <person name="Vesth T.C."/>
            <person name="Nybo J."/>
            <person name="Theobald S."/>
            <person name="Brandl J."/>
            <person name="Frisvad J.C."/>
            <person name="Nielsen K.F."/>
            <person name="Lyhne E.K."/>
            <person name="Kogle M.E."/>
            <person name="Kuo A."/>
            <person name="Riley R."/>
            <person name="Clum A."/>
            <person name="Nolan M."/>
            <person name="Lipzen A."/>
            <person name="Salamov A."/>
            <person name="Henrissat B."/>
            <person name="Wiebenga A."/>
            <person name="De vries R.P."/>
            <person name="Grigoriev I.V."/>
            <person name="Mortensen U.H."/>
            <person name="Andersen M.R."/>
            <person name="Baker S.E."/>
        </authorList>
    </citation>
    <scope>NUCLEOTIDE SEQUENCE [LARGE SCALE GENOMIC DNA]</scope>
    <source>
        <strain evidence="2 3">CBS 707.79</strain>
    </source>
</reference>
<dbReference type="OrthoDB" id="419711at2759"/>
<evidence type="ECO:0008006" key="4">
    <source>
        <dbReference type="Google" id="ProtNLM"/>
    </source>
</evidence>
<sequence length="282" mass="32260">MNKVKNLSLYHLLHVDPSLDHDHVYETSWLLPPLAYAILRGTISLYIFTSIFFIWGWYGTHGDRDEIGQSFSYFTWLTYWGLGFYMLFASIHTACYALTGRSVLFDRWPRALRALHGLFYTTITTYPFLVTIVFWGILYSGPWYTVTLTGWQNISQHGLNSFYALLEITLPTTNPHPLLSLAVLIFILLLYVSLAYLTYHTEGFYTYSFLDIGPHGEHSAKVAGYCFAILAIILVFFIFSWCAIWVRRRLTHGKVKRSAYDTGRAAAAADVEVVEVADAPAF</sequence>
<evidence type="ECO:0000313" key="2">
    <source>
        <dbReference type="EMBL" id="PYH99988.1"/>
    </source>
</evidence>
<evidence type="ECO:0000313" key="3">
    <source>
        <dbReference type="Proteomes" id="UP000247810"/>
    </source>
</evidence>
<keyword evidence="1" id="KW-0812">Transmembrane</keyword>
<evidence type="ECO:0000256" key="1">
    <source>
        <dbReference type="SAM" id="Phobius"/>
    </source>
</evidence>
<gene>
    <name evidence="2" type="ORF">BO71DRAFT_313065</name>
</gene>
<dbReference type="EMBL" id="KZ825798">
    <property type="protein sequence ID" value="PYH99988.1"/>
    <property type="molecule type" value="Genomic_DNA"/>
</dbReference>
<name>A0A319EGS4_9EURO</name>
<keyword evidence="1" id="KW-0472">Membrane</keyword>
<dbReference type="STRING" id="1448320.A0A319EGS4"/>
<feature type="transmembrane region" description="Helical" evidence="1">
    <location>
        <begin position="37"/>
        <end position="58"/>
    </location>
</feature>
<dbReference type="AlphaFoldDB" id="A0A319EGS4"/>
<organism evidence="2 3">
    <name type="scientific">Aspergillus ellipticus CBS 707.79</name>
    <dbReference type="NCBI Taxonomy" id="1448320"/>
    <lineage>
        <taxon>Eukaryota</taxon>
        <taxon>Fungi</taxon>
        <taxon>Dikarya</taxon>
        <taxon>Ascomycota</taxon>
        <taxon>Pezizomycotina</taxon>
        <taxon>Eurotiomycetes</taxon>
        <taxon>Eurotiomycetidae</taxon>
        <taxon>Eurotiales</taxon>
        <taxon>Aspergillaceae</taxon>
        <taxon>Aspergillus</taxon>
        <taxon>Aspergillus subgen. Circumdati</taxon>
    </lineage>
</organism>
<dbReference type="VEuPathDB" id="FungiDB:BO71DRAFT_313065"/>
<dbReference type="GO" id="GO:0016020">
    <property type="term" value="C:membrane"/>
    <property type="evidence" value="ECO:0007669"/>
    <property type="project" value="TreeGrafter"/>
</dbReference>
<feature type="transmembrane region" description="Helical" evidence="1">
    <location>
        <begin position="118"/>
        <end position="137"/>
    </location>
</feature>
<proteinExistence type="predicted"/>
<keyword evidence="3" id="KW-1185">Reference proteome</keyword>
<protein>
    <recommendedName>
        <fullName evidence="4">FAR-17a/AIG1-like protein</fullName>
    </recommendedName>
</protein>